<reference evidence="2 3" key="1">
    <citation type="submission" date="2017-08" db="EMBL/GenBank/DDBJ databases">
        <title>Analysis of Fusobacterium persistence and antibiotic response in human colorectal.</title>
        <authorList>
            <person name="Bullman S."/>
        </authorList>
    </citation>
    <scope>NUCLEOTIDE SEQUENCE [LARGE SCALE GENOMIC DNA]</scope>
    <source>
        <strain evidence="2 3">P2_CP</strain>
    </source>
</reference>
<accession>A0A2G9F711</accession>
<feature type="domain" description="GmrSD restriction endonucleases N-terminal" evidence="1">
    <location>
        <begin position="27"/>
        <end position="178"/>
    </location>
</feature>
<sequence>MWFMILKDYVEARSKEYKQDKYSMSIRELISMHNNNELNLSPVYQRIFRWDNDKASKLIESLILGIPLPPFFVSVKNGTWEIVDGVQRISTLLWFFGKLNDEKHSSPLVLSNLEILEELNGKTYVELKAKYPDVIFEYFDLRRIDLNLLISNNIESEYELFNRLNTGGVHLSAQEIRNFLISKLNKNLYDELRDFKTTPLCKSVLTVSDRQTSEDYEMELLVYFLIIINTDVNFYDKKGLDIFENEAKKYSYSRDKFIDICITKVLQNNCSNINIENIFEIFKKIAKIDRAFAKNRKFSPFLYICLISFMHYHKKNNYNILDILEKIKCNITYKKKANRGTNVVDQFINGIKIGKGLLENE</sequence>
<gene>
    <name evidence="2" type="ORF">CI114_10175</name>
</gene>
<dbReference type="AlphaFoldDB" id="A0A2G9F711"/>
<comment type="caution">
    <text evidence="2">The sequence shown here is derived from an EMBL/GenBank/DDBJ whole genome shotgun (WGS) entry which is preliminary data.</text>
</comment>
<organism evidence="2 3">
    <name type="scientific">Fusobacterium animalis</name>
    <dbReference type="NCBI Taxonomy" id="76859"/>
    <lineage>
        <taxon>Bacteria</taxon>
        <taxon>Fusobacteriati</taxon>
        <taxon>Fusobacteriota</taxon>
        <taxon>Fusobacteriia</taxon>
        <taxon>Fusobacteriales</taxon>
        <taxon>Fusobacteriaceae</taxon>
        <taxon>Fusobacterium</taxon>
    </lineage>
</organism>
<name>A0A2G9F711_9FUSO</name>
<dbReference type="PANTHER" id="PTHR39639">
    <property type="entry name" value="CHROMOSOME 16, WHOLE GENOME SHOTGUN SEQUENCE"/>
    <property type="match status" value="1"/>
</dbReference>
<proteinExistence type="predicted"/>
<dbReference type="PANTHER" id="PTHR39639:SF1">
    <property type="entry name" value="DUF262 DOMAIN-CONTAINING PROTEIN"/>
    <property type="match status" value="1"/>
</dbReference>
<dbReference type="InterPro" id="IPR004919">
    <property type="entry name" value="GmrSD_N"/>
</dbReference>
<evidence type="ECO:0000313" key="2">
    <source>
        <dbReference type="EMBL" id="PIM88966.1"/>
    </source>
</evidence>
<evidence type="ECO:0000313" key="3">
    <source>
        <dbReference type="Proteomes" id="UP000230719"/>
    </source>
</evidence>
<protein>
    <recommendedName>
        <fullName evidence="1">GmrSD restriction endonucleases N-terminal domain-containing protein</fullName>
    </recommendedName>
</protein>
<dbReference type="Proteomes" id="UP000230719">
    <property type="component" value="Unassembled WGS sequence"/>
</dbReference>
<dbReference type="EMBL" id="NPND01000040">
    <property type="protein sequence ID" value="PIM88966.1"/>
    <property type="molecule type" value="Genomic_DNA"/>
</dbReference>
<dbReference type="Pfam" id="PF03235">
    <property type="entry name" value="GmrSD_N"/>
    <property type="match status" value="1"/>
</dbReference>
<evidence type="ECO:0000259" key="1">
    <source>
        <dbReference type="Pfam" id="PF03235"/>
    </source>
</evidence>